<dbReference type="InterPro" id="IPR050756">
    <property type="entry name" value="CSN3"/>
</dbReference>
<proteinExistence type="inferred from homology"/>
<evidence type="ECO:0000313" key="7">
    <source>
        <dbReference type="Proteomes" id="UP000436088"/>
    </source>
</evidence>
<evidence type="ECO:0000313" key="6">
    <source>
        <dbReference type="EMBL" id="KAE8701893.1"/>
    </source>
</evidence>
<dbReference type="GO" id="GO:0015074">
    <property type="term" value="P:DNA integration"/>
    <property type="evidence" value="ECO:0007669"/>
    <property type="project" value="InterPro"/>
</dbReference>
<dbReference type="InterPro" id="IPR057670">
    <property type="entry name" value="SH3_retrovirus"/>
</dbReference>
<feature type="region of interest" description="Disordered" evidence="3">
    <location>
        <begin position="55"/>
        <end position="91"/>
    </location>
</feature>
<dbReference type="Pfam" id="PF25573">
    <property type="entry name" value="TPR_PSMD3_N"/>
    <property type="match status" value="2"/>
</dbReference>
<dbReference type="Pfam" id="PF01399">
    <property type="entry name" value="PCI"/>
    <property type="match status" value="1"/>
</dbReference>
<dbReference type="SMART" id="SM00753">
    <property type="entry name" value="PAM"/>
    <property type="match status" value="1"/>
</dbReference>
<gene>
    <name evidence="6" type="ORF">F3Y22_tig00110505pilonHSYRG00530</name>
</gene>
<feature type="compositionally biased region" description="Basic and acidic residues" evidence="3">
    <location>
        <begin position="67"/>
        <end position="76"/>
    </location>
</feature>
<dbReference type="GO" id="GO:0006511">
    <property type="term" value="P:ubiquitin-dependent protein catabolic process"/>
    <property type="evidence" value="ECO:0007669"/>
    <property type="project" value="TreeGrafter"/>
</dbReference>
<dbReference type="Pfam" id="PF22936">
    <property type="entry name" value="Pol_BBD"/>
    <property type="match status" value="1"/>
</dbReference>
<protein>
    <submittedName>
        <fullName evidence="6">26S proteasome non-ATPase regulatory subunit 3</fullName>
    </submittedName>
</protein>
<dbReference type="InterPro" id="IPR036390">
    <property type="entry name" value="WH_DNA-bd_sf"/>
</dbReference>
<dbReference type="InterPro" id="IPR012337">
    <property type="entry name" value="RNaseH-like_sf"/>
</dbReference>
<keyword evidence="2 6" id="KW-0647">Proteasome</keyword>
<dbReference type="InterPro" id="IPR025314">
    <property type="entry name" value="DUF4219"/>
</dbReference>
<dbReference type="PROSITE" id="PS50994">
    <property type="entry name" value="INTEGRASE"/>
    <property type="match status" value="1"/>
</dbReference>
<organism evidence="6 7">
    <name type="scientific">Hibiscus syriacus</name>
    <name type="common">Rose of Sharon</name>
    <dbReference type="NCBI Taxonomy" id="106335"/>
    <lineage>
        <taxon>Eukaryota</taxon>
        <taxon>Viridiplantae</taxon>
        <taxon>Streptophyta</taxon>
        <taxon>Embryophyta</taxon>
        <taxon>Tracheophyta</taxon>
        <taxon>Spermatophyta</taxon>
        <taxon>Magnoliopsida</taxon>
        <taxon>eudicotyledons</taxon>
        <taxon>Gunneridae</taxon>
        <taxon>Pentapetalae</taxon>
        <taxon>rosids</taxon>
        <taxon>malvids</taxon>
        <taxon>Malvales</taxon>
        <taxon>Malvaceae</taxon>
        <taxon>Malvoideae</taxon>
        <taxon>Hibiscus</taxon>
    </lineage>
</organism>
<dbReference type="CDD" id="cd09272">
    <property type="entry name" value="RNase_HI_RT_Ty1"/>
    <property type="match status" value="1"/>
</dbReference>
<name>A0A6A3ADE4_HIBSY</name>
<dbReference type="SUPFAM" id="SSF53098">
    <property type="entry name" value="Ribonuclease H-like"/>
    <property type="match status" value="1"/>
</dbReference>
<evidence type="ECO:0000256" key="3">
    <source>
        <dbReference type="SAM" id="MobiDB-lite"/>
    </source>
</evidence>
<dbReference type="InterPro" id="IPR054722">
    <property type="entry name" value="PolX-like_BBD"/>
</dbReference>
<dbReference type="InterPro" id="IPR000717">
    <property type="entry name" value="PCI_dom"/>
</dbReference>
<dbReference type="PROSITE" id="PS50250">
    <property type="entry name" value="PCI"/>
    <property type="match status" value="1"/>
</dbReference>
<feature type="domain" description="PCI" evidence="4">
    <location>
        <begin position="686"/>
        <end position="870"/>
    </location>
</feature>
<dbReference type="Pfam" id="PF25597">
    <property type="entry name" value="SH3_retrovirus"/>
    <property type="match status" value="1"/>
</dbReference>
<evidence type="ECO:0000256" key="1">
    <source>
        <dbReference type="ARBA" id="ARBA00007912"/>
    </source>
</evidence>
<dbReference type="Pfam" id="PF13961">
    <property type="entry name" value="DUF4219"/>
    <property type="match status" value="1"/>
</dbReference>
<dbReference type="GO" id="GO:0008541">
    <property type="term" value="C:proteasome regulatory particle, lid subcomplex"/>
    <property type="evidence" value="ECO:0007669"/>
    <property type="project" value="TreeGrafter"/>
</dbReference>
<dbReference type="AlphaFoldDB" id="A0A6A3ADE4"/>
<dbReference type="GO" id="GO:0042176">
    <property type="term" value="P:regulation of protein catabolic process"/>
    <property type="evidence" value="ECO:0007669"/>
    <property type="project" value="InterPro"/>
</dbReference>
<comment type="similarity">
    <text evidence="1">Belongs to the proteasome subunit S3 family.</text>
</comment>
<feature type="compositionally biased region" description="Polar residues" evidence="3">
    <location>
        <begin position="55"/>
        <end position="64"/>
    </location>
</feature>
<dbReference type="Pfam" id="PF08375">
    <property type="entry name" value="Rpn3_C"/>
    <property type="match status" value="1"/>
</dbReference>
<dbReference type="SMART" id="SM00088">
    <property type="entry name" value="PINT"/>
    <property type="match status" value="1"/>
</dbReference>
<evidence type="ECO:0000256" key="2">
    <source>
        <dbReference type="ARBA" id="ARBA00022942"/>
    </source>
</evidence>
<dbReference type="Proteomes" id="UP000436088">
    <property type="component" value="Unassembled WGS sequence"/>
</dbReference>
<dbReference type="EMBL" id="VEPZ02001014">
    <property type="protein sequence ID" value="KAE8701893.1"/>
    <property type="molecule type" value="Genomic_DNA"/>
</dbReference>
<dbReference type="InterPro" id="IPR001584">
    <property type="entry name" value="Integrase_cat-core"/>
</dbReference>
<dbReference type="GO" id="GO:0030234">
    <property type="term" value="F:enzyme regulator activity"/>
    <property type="evidence" value="ECO:0007669"/>
    <property type="project" value="InterPro"/>
</dbReference>
<evidence type="ECO:0000259" key="5">
    <source>
        <dbReference type="PROSITE" id="PS50994"/>
    </source>
</evidence>
<keyword evidence="7" id="KW-1185">Reference proteome</keyword>
<dbReference type="FunFam" id="1.25.40.570:FF:000012">
    <property type="entry name" value="probable 26S proteasome non-ATPase regulatory subunit 3"/>
    <property type="match status" value="1"/>
</dbReference>
<dbReference type="PANTHER" id="PTHR10758">
    <property type="entry name" value="26S PROTEASOME NON-ATPASE REGULATORY SUBUNIT 3/COP9 SIGNALOSOME COMPLEX SUBUNIT 3"/>
    <property type="match status" value="1"/>
</dbReference>
<dbReference type="SUPFAM" id="SSF46785">
    <property type="entry name" value="Winged helix' DNA-binding domain"/>
    <property type="match status" value="1"/>
</dbReference>
<dbReference type="InterPro" id="IPR013586">
    <property type="entry name" value="PSMD3_C"/>
</dbReference>
<dbReference type="Gene3D" id="1.25.40.570">
    <property type="match status" value="1"/>
</dbReference>
<dbReference type="InterPro" id="IPR036397">
    <property type="entry name" value="RNaseH_sf"/>
</dbReference>
<feature type="domain" description="Integrase catalytic" evidence="5">
    <location>
        <begin position="215"/>
        <end position="311"/>
    </location>
</feature>
<reference evidence="6" key="1">
    <citation type="submission" date="2019-09" db="EMBL/GenBank/DDBJ databases">
        <title>Draft genome information of white flower Hibiscus syriacus.</title>
        <authorList>
            <person name="Kim Y.-M."/>
        </authorList>
    </citation>
    <scope>NUCLEOTIDE SEQUENCE [LARGE SCALE GENOMIC DNA]</scope>
    <source>
        <strain evidence="6">YM2019G1</strain>
    </source>
</reference>
<evidence type="ECO:0000259" key="4">
    <source>
        <dbReference type="PROSITE" id="PS50250"/>
    </source>
</evidence>
<dbReference type="Gene3D" id="3.30.420.10">
    <property type="entry name" value="Ribonuclease H-like superfamily/Ribonuclease H"/>
    <property type="match status" value="1"/>
</dbReference>
<comment type="caution">
    <text evidence="6">The sequence shown here is derived from an EMBL/GenBank/DDBJ whole genome shotgun (WGS) entry which is preliminary data.</text>
</comment>
<dbReference type="PANTHER" id="PTHR10758:SF19">
    <property type="entry name" value="26S PROTEASOME NON-ATPASE REGULATORY SUBUNIT 3-RELATED"/>
    <property type="match status" value="1"/>
</dbReference>
<accession>A0A6A3ADE4</accession>
<sequence>MGDLQVVGGIKKLNNKNYNMWATCMELYLQGQEAMSKQMGGVSLKGEEEALYTSKSRGTFQRYTDSGSKKDGDKVKNYQGKGGPHSGGASKNRALFATEEEELALTVTTPEQIYYKNDWIVDLDCSNHMTGDKQKLQNLYEYNGGRVVVTTDNSRLPITHIGASSTRRENRHGLYGMPVWYVWVFFMKEKSDTFSKFKEFRDSTEGEVGKKICCLRTDNGGEYRSNKFSQYLRECRIRHQYTCANNPQQNGVAERKNRHLAEISRSILHAKNVPERFWAEAMRTAFFVIIRLPQPSKFDKKVVRCIFMGYDGQIKGWKYCDQMSGRCYTSENVVFDEAYSWWSSEKEVFPDSREFEDKLQQKMGEHAVQLQTNSSLFVKVNEGKLAIVLVRSTTGYVFKLGSKTISWCSKRQPTVSLSTTEAEYRAAAMAAQERLSVNMSQDEVMEDSNTPVYVTDDSTYRHLVHLVFLILNDSEPDDVRRIARVDRITNGLRRRFTAPLLYVFLRFVLMPGSEAFSRLSSFLPVGDEYRLDTGWVTSADQTPTELEISCSLLVLFFLIDHKKYNAAKACSLACINRLNSLNRRNMDILASRLYFYYSYSYELTGDLAEIRGNLLALYCTATRYNEELSQETLLNLLLRNYLHYNLYDQADVFRSKAPRFEARSNQQVDVFLFFCLFNLSIRLKICRYLFYLGKIRTIKLEYIDAKESLLEASRKAPVVARGFRIQCNKWAILVRLLLGEIPERTIFVQKGIEKALRPYFELTNVSVAVRIGDLELFQSVAEKFNSTFSTDNTENLIVRLRNIVIRTGLRNISTSYSCISLADVAEKLRLNSETPVAYVESIVAKAIRDGAIDTTLDHANGWMVSRETGDIYSTNEPTTAFQSRIDLCLNMYNKAVEAEHFPLYWSK</sequence>
<dbReference type="GO" id="GO:0003676">
    <property type="term" value="F:nucleic acid binding"/>
    <property type="evidence" value="ECO:0007669"/>
    <property type="project" value="InterPro"/>
</dbReference>
<dbReference type="InterPro" id="IPR057985">
    <property type="entry name" value="TPR_PSMD3_N"/>
</dbReference>